<keyword evidence="5" id="KW-1278">Translocase</keyword>
<keyword evidence="3" id="KW-0547">Nucleotide-binding</keyword>
<dbReference type="CDD" id="cd03301">
    <property type="entry name" value="ABC_MalK_N"/>
    <property type="match status" value="1"/>
</dbReference>
<dbReference type="InterPro" id="IPR047641">
    <property type="entry name" value="ABC_transpr_MalK/UgpC-like"/>
</dbReference>
<dbReference type="Pfam" id="PF00005">
    <property type="entry name" value="ABC_tran"/>
    <property type="match status" value="1"/>
</dbReference>
<dbReference type="PROSITE" id="PS50893">
    <property type="entry name" value="ABC_TRANSPORTER_2"/>
    <property type="match status" value="1"/>
</dbReference>
<evidence type="ECO:0000256" key="4">
    <source>
        <dbReference type="ARBA" id="ARBA00022840"/>
    </source>
</evidence>
<dbReference type="InterPro" id="IPR003593">
    <property type="entry name" value="AAA+_ATPase"/>
</dbReference>
<reference evidence="8" key="1">
    <citation type="submission" date="2009-01" db="EMBL/GenBank/DDBJ databases">
        <title>Complete sequence of Anaeromyxobacter dehalogenans 2CP-1.</title>
        <authorList>
            <consortium name="US DOE Joint Genome Institute"/>
            <person name="Lucas S."/>
            <person name="Copeland A."/>
            <person name="Lapidus A."/>
            <person name="Glavina del Rio T."/>
            <person name="Dalin E."/>
            <person name="Tice H."/>
            <person name="Bruce D."/>
            <person name="Goodwin L."/>
            <person name="Pitluck S."/>
            <person name="Saunders E."/>
            <person name="Brettin T."/>
            <person name="Detter J.C."/>
            <person name="Han C."/>
            <person name="Larimer F."/>
            <person name="Land M."/>
            <person name="Hauser L."/>
            <person name="Kyrpides N."/>
            <person name="Ovchinnikova G."/>
            <person name="Beliaev A.S."/>
            <person name="Richardson P."/>
        </authorList>
    </citation>
    <scope>NUCLEOTIDE SEQUENCE</scope>
    <source>
        <strain evidence="8">2CP-1</strain>
    </source>
</reference>
<dbReference type="PANTHER" id="PTHR43875:SF15">
    <property type="entry name" value="TREHALOSE IMPORT ATP-BINDING PROTEIN SUGC"/>
    <property type="match status" value="1"/>
</dbReference>
<gene>
    <name evidence="8" type="ordered locus">A2cp1_3314</name>
</gene>
<keyword evidence="4" id="KW-0067">ATP-binding</keyword>
<dbReference type="InterPro" id="IPR003439">
    <property type="entry name" value="ABC_transporter-like_ATP-bd"/>
</dbReference>
<evidence type="ECO:0000256" key="5">
    <source>
        <dbReference type="ARBA" id="ARBA00022967"/>
    </source>
</evidence>
<dbReference type="GO" id="GO:0055052">
    <property type="term" value="C:ATP-binding cassette (ABC) transporter complex, substrate-binding subunit-containing"/>
    <property type="evidence" value="ECO:0007669"/>
    <property type="project" value="TreeGrafter"/>
</dbReference>
<sequence>MAVVETRRLTKIFRKADQGAAVNEVDLATRDGEFLVFLGPSGSGKSTLLRMIAGLEEPTRGDVLIGGRVVTGLPPRARGIAMVFQSYALYPHLSVEQNIGFPLKAHGVPRDRRRERVRWAAELLGIGHLLARKPRELSGGERQRVALARALVREPTVFLLDEPLSNLDAKLRASARTELIQFHARVGTTTIYVTHDQVEAMSMGDRIVVLDKGVVRQVGTPKEVYDEPADTFVATFLGSPPMNLVDGGDVIAGFRPESLLPRATVTGPAVALDVLVQAVEYLGSERILHGVVEGGRFGGRKVVSRMTLGASTGLDEGAVHPLAVAERDLRLFDPGTKRRVPTRELAWR</sequence>
<dbReference type="PANTHER" id="PTHR43875">
    <property type="entry name" value="MALTODEXTRIN IMPORT ATP-BINDING PROTEIN MSMX"/>
    <property type="match status" value="1"/>
</dbReference>
<dbReference type="GO" id="GO:0008643">
    <property type="term" value="P:carbohydrate transport"/>
    <property type="evidence" value="ECO:0007669"/>
    <property type="project" value="InterPro"/>
</dbReference>
<keyword evidence="6" id="KW-0472">Membrane</keyword>
<dbReference type="InterPro" id="IPR012340">
    <property type="entry name" value="NA-bd_OB-fold"/>
</dbReference>
<keyword evidence="9" id="KW-1185">Reference proteome</keyword>
<evidence type="ECO:0000256" key="6">
    <source>
        <dbReference type="ARBA" id="ARBA00023136"/>
    </source>
</evidence>
<keyword evidence="1" id="KW-0813">Transport</keyword>
<evidence type="ECO:0000256" key="3">
    <source>
        <dbReference type="ARBA" id="ARBA00022741"/>
    </source>
</evidence>
<dbReference type="Proteomes" id="UP000007089">
    <property type="component" value="Chromosome"/>
</dbReference>
<dbReference type="EMBL" id="CP001359">
    <property type="protein sequence ID" value="ACL66648.1"/>
    <property type="molecule type" value="Genomic_DNA"/>
</dbReference>
<evidence type="ECO:0000313" key="8">
    <source>
        <dbReference type="EMBL" id="ACL66648.1"/>
    </source>
</evidence>
<dbReference type="SMART" id="SM00382">
    <property type="entry name" value="AAA"/>
    <property type="match status" value="1"/>
</dbReference>
<accession>B8JHD6</accession>
<evidence type="ECO:0000256" key="2">
    <source>
        <dbReference type="ARBA" id="ARBA00022475"/>
    </source>
</evidence>
<dbReference type="FunFam" id="3.40.50.300:FF:000042">
    <property type="entry name" value="Maltose/maltodextrin ABC transporter, ATP-binding protein"/>
    <property type="match status" value="1"/>
</dbReference>
<dbReference type="SUPFAM" id="SSF50331">
    <property type="entry name" value="MOP-like"/>
    <property type="match status" value="1"/>
</dbReference>
<evidence type="ECO:0000256" key="1">
    <source>
        <dbReference type="ARBA" id="ARBA00022448"/>
    </source>
</evidence>
<dbReference type="HOGENOM" id="CLU_000604_1_1_7"/>
<evidence type="ECO:0000259" key="7">
    <source>
        <dbReference type="PROSITE" id="PS50893"/>
    </source>
</evidence>
<dbReference type="InterPro" id="IPR017871">
    <property type="entry name" value="ABC_transporter-like_CS"/>
</dbReference>
<dbReference type="InterPro" id="IPR027417">
    <property type="entry name" value="P-loop_NTPase"/>
</dbReference>
<dbReference type="KEGG" id="acp:A2cp1_3314"/>
<evidence type="ECO:0000313" key="9">
    <source>
        <dbReference type="Proteomes" id="UP000007089"/>
    </source>
</evidence>
<dbReference type="SUPFAM" id="SSF52540">
    <property type="entry name" value="P-loop containing nucleoside triphosphate hydrolases"/>
    <property type="match status" value="1"/>
</dbReference>
<keyword evidence="2" id="KW-1003">Cell membrane</keyword>
<dbReference type="GO" id="GO:0016887">
    <property type="term" value="F:ATP hydrolysis activity"/>
    <property type="evidence" value="ECO:0007669"/>
    <property type="project" value="InterPro"/>
</dbReference>
<dbReference type="Gene3D" id="2.40.50.100">
    <property type="match status" value="1"/>
</dbReference>
<dbReference type="InterPro" id="IPR008995">
    <property type="entry name" value="Mo/tungstate-bd_C_term_dom"/>
</dbReference>
<name>B8JHD6_ANAD2</name>
<dbReference type="AlphaFoldDB" id="B8JHD6"/>
<dbReference type="GO" id="GO:0005524">
    <property type="term" value="F:ATP binding"/>
    <property type="evidence" value="ECO:0007669"/>
    <property type="project" value="UniProtKB-KW"/>
</dbReference>
<dbReference type="GO" id="GO:0140359">
    <property type="term" value="F:ABC-type transporter activity"/>
    <property type="evidence" value="ECO:0007669"/>
    <property type="project" value="InterPro"/>
</dbReference>
<protein>
    <submittedName>
        <fullName evidence="8">ABC transporter related</fullName>
    </submittedName>
</protein>
<dbReference type="PROSITE" id="PS00211">
    <property type="entry name" value="ABC_TRANSPORTER_1"/>
    <property type="match status" value="1"/>
</dbReference>
<proteinExistence type="predicted"/>
<dbReference type="RefSeq" id="WP_015934459.1">
    <property type="nucleotide sequence ID" value="NC_011891.1"/>
</dbReference>
<feature type="domain" description="ABC transporter" evidence="7">
    <location>
        <begin position="7"/>
        <end position="237"/>
    </location>
</feature>
<dbReference type="Gene3D" id="2.40.50.140">
    <property type="entry name" value="Nucleic acid-binding proteins"/>
    <property type="match status" value="1"/>
</dbReference>
<dbReference type="Gene3D" id="3.40.50.300">
    <property type="entry name" value="P-loop containing nucleotide triphosphate hydrolases"/>
    <property type="match status" value="1"/>
</dbReference>
<dbReference type="InterPro" id="IPR015855">
    <property type="entry name" value="ABC_transpr_MalK-like"/>
</dbReference>
<organism evidence="8 9">
    <name type="scientific">Anaeromyxobacter dehalogenans (strain ATCC BAA-258 / DSM 21875 / 2CP-1)</name>
    <dbReference type="NCBI Taxonomy" id="455488"/>
    <lineage>
        <taxon>Bacteria</taxon>
        <taxon>Pseudomonadati</taxon>
        <taxon>Myxococcota</taxon>
        <taxon>Myxococcia</taxon>
        <taxon>Myxococcales</taxon>
        <taxon>Cystobacterineae</taxon>
        <taxon>Anaeromyxobacteraceae</taxon>
        <taxon>Anaeromyxobacter</taxon>
    </lineage>
</organism>